<feature type="region of interest" description="Disordered" evidence="1">
    <location>
        <begin position="193"/>
        <end position="214"/>
    </location>
</feature>
<dbReference type="AlphaFoldDB" id="H1XS31"/>
<evidence type="ECO:0000313" key="4">
    <source>
        <dbReference type="EMBL" id="EHO42524.1"/>
    </source>
</evidence>
<dbReference type="Proteomes" id="UP000004671">
    <property type="component" value="Chromosome"/>
</dbReference>
<reference evidence="3 6" key="2">
    <citation type="submission" date="2016-11" db="EMBL/GenBank/DDBJ databases">
        <title>Genomic analysis of Caldithrix abyssi and proposal of a novel bacterial phylum Caldithrichaeota.</title>
        <authorList>
            <person name="Kublanov I."/>
            <person name="Sigalova O."/>
            <person name="Gavrilov S."/>
            <person name="Lebedinsky A."/>
            <person name="Ivanova N."/>
            <person name="Daum C."/>
            <person name="Reddy T."/>
            <person name="Klenk H.P."/>
            <person name="Goker M."/>
            <person name="Reva O."/>
            <person name="Miroshnichenko M."/>
            <person name="Kyprides N."/>
            <person name="Woyke T."/>
            <person name="Gelfand M."/>
        </authorList>
    </citation>
    <scope>NUCLEOTIDE SEQUENCE [LARGE SCALE GENOMIC DNA]</scope>
    <source>
        <strain evidence="3 6">LF13</strain>
    </source>
</reference>
<dbReference type="EMBL" id="CP018099">
    <property type="protein sequence ID" value="APF18527.1"/>
    <property type="molecule type" value="Genomic_DNA"/>
</dbReference>
<gene>
    <name evidence="3" type="ORF">Cabys_1778</name>
    <name evidence="4" type="ORF">Calab_2917</name>
</gene>
<evidence type="ECO:0000313" key="6">
    <source>
        <dbReference type="Proteomes" id="UP000183868"/>
    </source>
</evidence>
<dbReference type="PaxDb" id="880073-Calab_2917"/>
<sequence precursor="true">MVNHKFSSFGLSVIFLFLALFLFNSRAQAHCDAIDGPVVTAAVKALETGNVNLVLIWVNSEQEKEVIDSFQKTLKVRKLSPEAQKLADTYFLETVVRLHRESEGAPYTGLKPAGMDLGPAIRAGDEALVKGSADEVLKILTDNVKKGLHEHFHDLVSKKNFDANDVEAGREFVASYVKFIHYVDGVYKATQKSGHDHSAETSVEATPPAKCDGH</sequence>
<dbReference type="HOGENOM" id="CLU_102544_0_0_0"/>
<evidence type="ECO:0000256" key="1">
    <source>
        <dbReference type="SAM" id="MobiDB-lite"/>
    </source>
</evidence>
<dbReference type="KEGG" id="caby:Cabys_1778"/>
<evidence type="ECO:0000313" key="5">
    <source>
        <dbReference type="Proteomes" id="UP000004671"/>
    </source>
</evidence>
<dbReference type="Proteomes" id="UP000183868">
    <property type="component" value="Chromosome"/>
</dbReference>
<name>H1XS31_CALAY</name>
<feature type="chain" id="PRO_5010834602" evidence="2">
    <location>
        <begin position="30"/>
        <end position="214"/>
    </location>
</feature>
<organism evidence="4 5">
    <name type="scientific">Caldithrix abyssi DSM 13497</name>
    <dbReference type="NCBI Taxonomy" id="880073"/>
    <lineage>
        <taxon>Bacteria</taxon>
        <taxon>Pseudomonadati</taxon>
        <taxon>Calditrichota</taxon>
        <taxon>Calditrichia</taxon>
        <taxon>Calditrichales</taxon>
        <taxon>Calditrichaceae</taxon>
        <taxon>Caldithrix</taxon>
    </lineage>
</organism>
<accession>H1XS31</accession>
<dbReference type="STRING" id="880073.Cabys_1778"/>
<evidence type="ECO:0000256" key="2">
    <source>
        <dbReference type="SAM" id="SignalP"/>
    </source>
</evidence>
<dbReference type="EMBL" id="CM001402">
    <property type="protein sequence ID" value="EHO42524.1"/>
    <property type="molecule type" value="Genomic_DNA"/>
</dbReference>
<keyword evidence="5" id="KW-1185">Reference proteome</keyword>
<feature type="signal peptide" evidence="2">
    <location>
        <begin position="1"/>
        <end position="29"/>
    </location>
</feature>
<proteinExistence type="predicted"/>
<dbReference type="InParanoid" id="H1XS31"/>
<reference evidence="4 5" key="1">
    <citation type="submission" date="2011-09" db="EMBL/GenBank/DDBJ databases">
        <title>The permanent draft genome of Caldithrix abyssi DSM 13497.</title>
        <authorList>
            <consortium name="US DOE Joint Genome Institute (JGI-PGF)"/>
            <person name="Lucas S."/>
            <person name="Han J."/>
            <person name="Lapidus A."/>
            <person name="Bruce D."/>
            <person name="Goodwin L."/>
            <person name="Pitluck S."/>
            <person name="Peters L."/>
            <person name="Kyrpides N."/>
            <person name="Mavromatis K."/>
            <person name="Ivanova N."/>
            <person name="Mikhailova N."/>
            <person name="Chertkov O."/>
            <person name="Detter J.C."/>
            <person name="Tapia R."/>
            <person name="Han C."/>
            <person name="Land M."/>
            <person name="Hauser L."/>
            <person name="Markowitz V."/>
            <person name="Cheng J.-F."/>
            <person name="Hugenholtz P."/>
            <person name="Woyke T."/>
            <person name="Wu D."/>
            <person name="Spring S."/>
            <person name="Brambilla E."/>
            <person name="Klenk H.-P."/>
            <person name="Eisen J.A."/>
        </authorList>
    </citation>
    <scope>NUCLEOTIDE SEQUENCE [LARGE SCALE GENOMIC DNA]</scope>
    <source>
        <strain evidence="4 5">DSM 13497</strain>
    </source>
</reference>
<dbReference type="eggNOG" id="ENOG5031KIR">
    <property type="taxonomic scope" value="Bacteria"/>
</dbReference>
<dbReference type="InterPro" id="IPR045613">
    <property type="entry name" value="DUF6448"/>
</dbReference>
<evidence type="ECO:0000313" key="3">
    <source>
        <dbReference type="EMBL" id="APF18527.1"/>
    </source>
</evidence>
<dbReference type="Pfam" id="PF20046">
    <property type="entry name" value="DUF6448"/>
    <property type="match status" value="1"/>
</dbReference>
<protein>
    <submittedName>
        <fullName evidence="4">Uncharacterized protein</fullName>
    </submittedName>
</protein>
<keyword evidence="2" id="KW-0732">Signal</keyword>
<dbReference type="RefSeq" id="WP_006929882.1">
    <property type="nucleotide sequence ID" value="NZ_CM001402.1"/>
</dbReference>